<dbReference type="SUPFAM" id="SSF49879">
    <property type="entry name" value="SMAD/FHA domain"/>
    <property type="match status" value="1"/>
</dbReference>
<comment type="caution">
    <text evidence="3">The sequence shown here is derived from an EMBL/GenBank/DDBJ whole genome shotgun (WGS) entry which is preliminary data.</text>
</comment>
<sequence>MAATECGHGHIYDSDLYASCPYCNSAQQVITFPEAGDGRTETVSGGYGSSSQGFGGFSASESGFPGVSVLDDTVTQPPKGYHSRRRADEDQKTVGDMQQKMGLDPVVGWLVCIDGPEKGKDYRLFGRINSIGRSERMDVCISKDPSISKENHARLGYDPKYNRFRLIPADSQNNIYLNGETVDLPTPIHAFDIIEFGSTKLIFVPLCGDRFSWDMAAPDRNPL</sequence>
<evidence type="ECO:0000313" key="4">
    <source>
        <dbReference type="Proteomes" id="UP000886785"/>
    </source>
</evidence>
<dbReference type="Pfam" id="PF00498">
    <property type="entry name" value="FHA"/>
    <property type="match status" value="1"/>
</dbReference>
<gene>
    <name evidence="3" type="ORF">IAA54_01275</name>
</gene>
<evidence type="ECO:0000256" key="1">
    <source>
        <dbReference type="SAM" id="MobiDB-lite"/>
    </source>
</evidence>
<dbReference type="CDD" id="cd00060">
    <property type="entry name" value="FHA"/>
    <property type="match status" value="1"/>
</dbReference>
<name>A0A9D1DNR9_9FIRM</name>
<evidence type="ECO:0000313" key="3">
    <source>
        <dbReference type="EMBL" id="HIR56277.1"/>
    </source>
</evidence>
<reference evidence="3" key="1">
    <citation type="submission" date="2020-10" db="EMBL/GenBank/DDBJ databases">
        <authorList>
            <person name="Gilroy R."/>
        </authorList>
    </citation>
    <scope>NUCLEOTIDE SEQUENCE</scope>
    <source>
        <strain evidence="3">ChiSjej1B19-7085</strain>
    </source>
</reference>
<accession>A0A9D1DNR9</accession>
<reference evidence="3" key="2">
    <citation type="journal article" date="2021" name="PeerJ">
        <title>Extensive microbial diversity within the chicken gut microbiome revealed by metagenomics and culture.</title>
        <authorList>
            <person name="Gilroy R."/>
            <person name="Ravi A."/>
            <person name="Getino M."/>
            <person name="Pursley I."/>
            <person name="Horton D.L."/>
            <person name="Alikhan N.F."/>
            <person name="Baker D."/>
            <person name="Gharbi K."/>
            <person name="Hall N."/>
            <person name="Watson M."/>
            <person name="Adriaenssens E.M."/>
            <person name="Foster-Nyarko E."/>
            <person name="Jarju S."/>
            <person name="Secka A."/>
            <person name="Antonio M."/>
            <person name="Oren A."/>
            <person name="Chaudhuri R.R."/>
            <person name="La Ragione R."/>
            <person name="Hildebrand F."/>
            <person name="Pallen M.J."/>
        </authorList>
    </citation>
    <scope>NUCLEOTIDE SEQUENCE</scope>
    <source>
        <strain evidence="3">ChiSjej1B19-7085</strain>
    </source>
</reference>
<feature type="domain" description="FHA" evidence="2">
    <location>
        <begin position="129"/>
        <end position="182"/>
    </location>
</feature>
<proteinExistence type="predicted"/>
<dbReference type="Proteomes" id="UP000886785">
    <property type="component" value="Unassembled WGS sequence"/>
</dbReference>
<dbReference type="PROSITE" id="PS50006">
    <property type="entry name" value="FHA_DOMAIN"/>
    <property type="match status" value="1"/>
</dbReference>
<dbReference type="EMBL" id="DVHF01000013">
    <property type="protein sequence ID" value="HIR56277.1"/>
    <property type="molecule type" value="Genomic_DNA"/>
</dbReference>
<dbReference type="InterPro" id="IPR008984">
    <property type="entry name" value="SMAD_FHA_dom_sf"/>
</dbReference>
<dbReference type="Gene3D" id="2.60.200.20">
    <property type="match status" value="1"/>
</dbReference>
<dbReference type="InterPro" id="IPR000253">
    <property type="entry name" value="FHA_dom"/>
</dbReference>
<organism evidence="3 4">
    <name type="scientific">Candidatus Gallacutalibacter pullicola</name>
    <dbReference type="NCBI Taxonomy" id="2840830"/>
    <lineage>
        <taxon>Bacteria</taxon>
        <taxon>Bacillati</taxon>
        <taxon>Bacillota</taxon>
        <taxon>Clostridia</taxon>
        <taxon>Eubacteriales</taxon>
        <taxon>Candidatus Gallacutalibacter</taxon>
    </lineage>
</organism>
<dbReference type="AlphaFoldDB" id="A0A9D1DNR9"/>
<feature type="region of interest" description="Disordered" evidence="1">
    <location>
        <begin position="68"/>
        <end position="93"/>
    </location>
</feature>
<evidence type="ECO:0000259" key="2">
    <source>
        <dbReference type="PROSITE" id="PS50006"/>
    </source>
</evidence>
<protein>
    <submittedName>
        <fullName evidence="3">FHA domain-containing protein</fullName>
    </submittedName>
</protein>